<name>A0A1I7WRW8_HETBA</name>
<dbReference type="GO" id="GO:0008270">
    <property type="term" value="F:zinc ion binding"/>
    <property type="evidence" value="ECO:0007669"/>
    <property type="project" value="UniProtKB-KW"/>
</dbReference>
<comment type="catalytic activity">
    <reaction evidence="1">
        <text>DNA(n) + a 2'-deoxyribonucleoside 5'-triphosphate = DNA(n+1) + diphosphate</text>
        <dbReference type="Rhea" id="RHEA:22508"/>
        <dbReference type="Rhea" id="RHEA-COMP:17339"/>
        <dbReference type="Rhea" id="RHEA-COMP:17340"/>
        <dbReference type="ChEBI" id="CHEBI:33019"/>
        <dbReference type="ChEBI" id="CHEBI:61560"/>
        <dbReference type="ChEBI" id="CHEBI:173112"/>
        <dbReference type="EC" id="2.7.7.7"/>
    </reaction>
</comment>
<dbReference type="PANTHER" id="PTHR10670:SF0">
    <property type="entry name" value="DNA POLYMERASE EPSILON CATALYTIC SUBUNIT A"/>
    <property type="match status" value="1"/>
</dbReference>
<evidence type="ECO:0000256" key="1">
    <source>
        <dbReference type="RuleBase" id="RU365029"/>
    </source>
</evidence>
<accession>A0A1I7WRW8</accession>
<keyword evidence="2" id="KW-0175">Coiled coil</keyword>
<dbReference type="GO" id="GO:0045004">
    <property type="term" value="P:DNA replication proofreading"/>
    <property type="evidence" value="ECO:0007669"/>
    <property type="project" value="TreeGrafter"/>
</dbReference>
<dbReference type="GO" id="GO:0003887">
    <property type="term" value="F:DNA-directed DNA polymerase activity"/>
    <property type="evidence" value="ECO:0007669"/>
    <property type="project" value="UniProtKB-KW"/>
</dbReference>
<comment type="subcellular location">
    <subcellularLocation>
        <location evidence="1">Nucleus</location>
    </subcellularLocation>
</comment>
<keyword evidence="3" id="KW-1185">Reference proteome</keyword>
<keyword evidence="1" id="KW-0539">Nucleus</keyword>
<protein>
    <recommendedName>
        <fullName evidence="1">DNA polymerase epsilon catalytic subunit</fullName>
        <ecNumber evidence="1">2.7.7.7</ecNumber>
    </recommendedName>
</protein>
<dbReference type="InterPro" id="IPR029703">
    <property type="entry name" value="POL2"/>
</dbReference>
<dbReference type="GO" id="GO:0003677">
    <property type="term" value="F:DNA binding"/>
    <property type="evidence" value="ECO:0007669"/>
    <property type="project" value="UniProtKB-KW"/>
</dbReference>
<organism evidence="3 4">
    <name type="scientific">Heterorhabditis bacteriophora</name>
    <name type="common">Entomopathogenic nematode worm</name>
    <dbReference type="NCBI Taxonomy" id="37862"/>
    <lineage>
        <taxon>Eukaryota</taxon>
        <taxon>Metazoa</taxon>
        <taxon>Ecdysozoa</taxon>
        <taxon>Nematoda</taxon>
        <taxon>Chromadorea</taxon>
        <taxon>Rhabditida</taxon>
        <taxon>Rhabditina</taxon>
        <taxon>Rhabditomorpha</taxon>
        <taxon>Strongyloidea</taxon>
        <taxon>Heterorhabditidae</taxon>
        <taxon>Heterorhabditis</taxon>
    </lineage>
</organism>
<dbReference type="Proteomes" id="UP000095283">
    <property type="component" value="Unplaced"/>
</dbReference>
<keyword evidence="1" id="KW-0004">4Fe-4S</keyword>
<dbReference type="WBParaSite" id="Hba_07934">
    <property type="protein sequence ID" value="Hba_07934"/>
    <property type="gene ID" value="Hba_07934"/>
</dbReference>
<comment type="cofactor">
    <cofactor evidence="1">
        <name>[4Fe-4S] cluster</name>
        <dbReference type="ChEBI" id="CHEBI:49883"/>
    </cofactor>
</comment>
<keyword evidence="1" id="KW-0808">Transferase</keyword>
<keyword evidence="1" id="KW-0411">Iron-sulfur</keyword>
<keyword evidence="1" id="KW-0235">DNA replication</keyword>
<keyword evidence="1" id="KW-0479">Metal-binding</keyword>
<comment type="function">
    <text evidence="1">DNA polymerase II participates in chromosomal DNA replication.</text>
</comment>
<dbReference type="GO" id="GO:0006297">
    <property type="term" value="P:nucleotide-excision repair, DNA gap filling"/>
    <property type="evidence" value="ECO:0007669"/>
    <property type="project" value="TreeGrafter"/>
</dbReference>
<keyword evidence="1" id="KW-0408">Iron</keyword>
<proteinExistence type="inferred from homology"/>
<dbReference type="PANTHER" id="PTHR10670">
    <property type="entry name" value="DNA POLYMERASE EPSILON CATALYTIC SUBUNIT A"/>
    <property type="match status" value="1"/>
</dbReference>
<dbReference type="AlphaFoldDB" id="A0A1I7WRW8"/>
<evidence type="ECO:0000313" key="4">
    <source>
        <dbReference type="WBParaSite" id="Hba_07934"/>
    </source>
</evidence>
<dbReference type="GO" id="GO:0051539">
    <property type="term" value="F:4 iron, 4 sulfur cluster binding"/>
    <property type="evidence" value="ECO:0007669"/>
    <property type="project" value="UniProtKB-KW"/>
</dbReference>
<sequence length="154" mass="17740">MAEDAEELVAKATENDSNYEERVEKIKLNDSIDSKFGFERYVGTTEKNAWLVNIQPSELVIAYPFRPYFYIATTASTGHQVASYLAKKYGNFLVIEHLDKEDLDLKNHLSGLKRPYFKLSFPSLNELARVKRDLIPIIKKTRIVSKKNLSIVRI</sequence>
<dbReference type="Gene3D" id="3.30.342.10">
    <property type="entry name" value="DNA Polymerase, chain B, domain 1"/>
    <property type="match status" value="1"/>
</dbReference>
<dbReference type="GO" id="GO:0006272">
    <property type="term" value="P:leading strand elongation"/>
    <property type="evidence" value="ECO:0007669"/>
    <property type="project" value="TreeGrafter"/>
</dbReference>
<dbReference type="GO" id="GO:0006287">
    <property type="term" value="P:base-excision repair, gap-filling"/>
    <property type="evidence" value="ECO:0007669"/>
    <property type="project" value="TreeGrafter"/>
</dbReference>
<evidence type="ECO:0000313" key="3">
    <source>
        <dbReference type="Proteomes" id="UP000095283"/>
    </source>
</evidence>
<dbReference type="GO" id="GO:0008622">
    <property type="term" value="C:epsilon DNA polymerase complex"/>
    <property type="evidence" value="ECO:0007669"/>
    <property type="project" value="InterPro"/>
</dbReference>
<feature type="coiled-coil region" evidence="2">
    <location>
        <begin position="2"/>
        <end position="29"/>
    </location>
</feature>
<dbReference type="EC" id="2.7.7.7" evidence="1"/>
<keyword evidence="1" id="KW-0239">DNA-directed DNA polymerase</keyword>
<keyword evidence="1" id="KW-0863">Zinc-finger</keyword>
<keyword evidence="1" id="KW-0548">Nucleotidyltransferase</keyword>
<evidence type="ECO:0000256" key="2">
    <source>
        <dbReference type="SAM" id="Coils"/>
    </source>
</evidence>
<reference evidence="4" key="1">
    <citation type="submission" date="2016-11" db="UniProtKB">
        <authorList>
            <consortium name="WormBaseParasite"/>
        </authorList>
    </citation>
    <scope>IDENTIFICATION</scope>
</reference>
<keyword evidence="1" id="KW-0238">DNA-binding</keyword>
<keyword evidence="1" id="KW-0862">Zinc</keyword>
<dbReference type="GO" id="GO:0000278">
    <property type="term" value="P:mitotic cell cycle"/>
    <property type="evidence" value="ECO:0007669"/>
    <property type="project" value="TreeGrafter"/>
</dbReference>
<comment type="similarity">
    <text evidence="1">Belongs to the DNA polymerase type-B family.</text>
</comment>
<dbReference type="GO" id="GO:0008310">
    <property type="term" value="F:single-stranded DNA 3'-5' DNA exonuclease activity"/>
    <property type="evidence" value="ECO:0007669"/>
    <property type="project" value="TreeGrafter"/>
</dbReference>